<proteinExistence type="predicted"/>
<protein>
    <submittedName>
        <fullName evidence="1">Deazaflavin-dependent oxidoreductase (Nitroreductase family)</fullName>
    </submittedName>
</protein>
<dbReference type="NCBIfam" id="TIGR00026">
    <property type="entry name" value="hi_GC_TIGR00026"/>
    <property type="match status" value="1"/>
</dbReference>
<dbReference type="AlphaFoldDB" id="A0A370IBB4"/>
<sequence>MPDSIEVKRRFVAVFQRHLVNPVARRLPSQVLLETRGRRSGLPRHTPLGGRRIGNAFWFVSEYGVRSDYIRNINADPHVRVRIRGQWHSGIAHLVPEDDARRRLRQLPRFNSAGVRVVGGDLLTVRVDLDAAAA</sequence>
<name>A0A370IBB4_9NOCA</name>
<dbReference type="InterPro" id="IPR012349">
    <property type="entry name" value="Split_barrel_FMN-bd"/>
</dbReference>
<dbReference type="SUPFAM" id="SSF50475">
    <property type="entry name" value="FMN-binding split barrel"/>
    <property type="match status" value="1"/>
</dbReference>
<dbReference type="STRING" id="1210086.GCA_001613105_01003"/>
<dbReference type="Pfam" id="PF04075">
    <property type="entry name" value="F420H2_quin_red"/>
    <property type="match status" value="1"/>
</dbReference>
<dbReference type="RefSeq" id="WP_067992467.1">
    <property type="nucleotide sequence ID" value="NZ_QQBC01000002.1"/>
</dbReference>
<dbReference type="EMBL" id="QQBC01000002">
    <property type="protein sequence ID" value="RDI68026.1"/>
    <property type="molecule type" value="Genomic_DNA"/>
</dbReference>
<comment type="caution">
    <text evidence="1">The sequence shown here is derived from an EMBL/GenBank/DDBJ whole genome shotgun (WGS) entry which is preliminary data.</text>
</comment>
<evidence type="ECO:0000313" key="2">
    <source>
        <dbReference type="Proteomes" id="UP000254869"/>
    </source>
</evidence>
<dbReference type="InterPro" id="IPR004378">
    <property type="entry name" value="F420H2_quin_Rdtase"/>
</dbReference>
<evidence type="ECO:0000313" key="1">
    <source>
        <dbReference type="EMBL" id="RDI68026.1"/>
    </source>
</evidence>
<reference evidence="1 2" key="1">
    <citation type="submission" date="2018-07" db="EMBL/GenBank/DDBJ databases">
        <title>Genomic Encyclopedia of Type Strains, Phase IV (KMG-IV): sequencing the most valuable type-strain genomes for metagenomic binning, comparative biology and taxonomic classification.</title>
        <authorList>
            <person name="Goeker M."/>
        </authorList>
    </citation>
    <scope>NUCLEOTIDE SEQUENCE [LARGE SCALE GENOMIC DNA]</scope>
    <source>
        <strain evidence="1 2">DSM 44290</strain>
    </source>
</reference>
<organism evidence="1 2">
    <name type="scientific">Nocardia pseudobrasiliensis</name>
    <dbReference type="NCBI Taxonomy" id="45979"/>
    <lineage>
        <taxon>Bacteria</taxon>
        <taxon>Bacillati</taxon>
        <taxon>Actinomycetota</taxon>
        <taxon>Actinomycetes</taxon>
        <taxon>Mycobacteriales</taxon>
        <taxon>Nocardiaceae</taxon>
        <taxon>Nocardia</taxon>
    </lineage>
</organism>
<accession>A0A370IBB4</accession>
<gene>
    <name evidence="1" type="ORF">DFR76_102427</name>
</gene>
<keyword evidence="2" id="KW-1185">Reference proteome</keyword>
<dbReference type="Proteomes" id="UP000254869">
    <property type="component" value="Unassembled WGS sequence"/>
</dbReference>
<dbReference type="Gene3D" id="2.30.110.10">
    <property type="entry name" value="Electron Transport, Fmn-binding Protein, Chain A"/>
    <property type="match status" value="1"/>
</dbReference>
<dbReference type="GO" id="GO:0016491">
    <property type="term" value="F:oxidoreductase activity"/>
    <property type="evidence" value="ECO:0007669"/>
    <property type="project" value="InterPro"/>
</dbReference>